<comment type="caution">
    <text evidence="6">The sequence shown here is derived from an EMBL/GenBank/DDBJ whole genome shotgun (WGS) entry which is preliminary data.</text>
</comment>
<dbReference type="Pfam" id="PF01754">
    <property type="entry name" value="zf-A20"/>
    <property type="match status" value="1"/>
</dbReference>
<dbReference type="Gene3D" id="1.10.246.120">
    <property type="match status" value="1"/>
</dbReference>
<dbReference type="InterPro" id="IPR002653">
    <property type="entry name" value="Znf_A20"/>
</dbReference>
<dbReference type="SUPFAM" id="SSF109993">
    <property type="entry name" value="VPS9 domain"/>
    <property type="match status" value="1"/>
</dbReference>
<dbReference type="GO" id="GO:0003677">
    <property type="term" value="F:DNA binding"/>
    <property type="evidence" value="ECO:0007669"/>
    <property type="project" value="InterPro"/>
</dbReference>
<evidence type="ECO:0000256" key="1">
    <source>
        <dbReference type="ARBA" id="ARBA00022723"/>
    </source>
</evidence>
<reference evidence="6" key="1">
    <citation type="journal article" date="2022" name="bioRxiv">
        <title>Sequencing and chromosome-scale assembly of the giantPleurodeles waltlgenome.</title>
        <authorList>
            <person name="Brown T."/>
            <person name="Elewa A."/>
            <person name="Iarovenko S."/>
            <person name="Subramanian E."/>
            <person name="Araus A.J."/>
            <person name="Petzold A."/>
            <person name="Susuki M."/>
            <person name="Suzuki K.-i.T."/>
            <person name="Hayashi T."/>
            <person name="Toyoda A."/>
            <person name="Oliveira C."/>
            <person name="Osipova E."/>
            <person name="Leigh N.D."/>
            <person name="Simon A."/>
            <person name="Yun M.H."/>
        </authorList>
    </citation>
    <scope>NUCLEOTIDE SEQUENCE</scope>
    <source>
        <strain evidence="6">20211129_DDA</strain>
        <tissue evidence="6">Liver</tissue>
    </source>
</reference>
<dbReference type="EMBL" id="JANPWB010000015">
    <property type="protein sequence ID" value="KAJ1092636.1"/>
    <property type="molecule type" value="Genomic_DNA"/>
</dbReference>
<dbReference type="GO" id="GO:0005085">
    <property type="term" value="F:guanyl-nucleotide exchange factor activity"/>
    <property type="evidence" value="ECO:0007669"/>
    <property type="project" value="InterPro"/>
</dbReference>
<evidence type="ECO:0000313" key="6">
    <source>
        <dbReference type="EMBL" id="KAJ1092636.1"/>
    </source>
</evidence>
<dbReference type="InterPro" id="IPR041545">
    <property type="entry name" value="DUF5601"/>
</dbReference>
<keyword evidence="3" id="KW-0862">Zinc</keyword>
<evidence type="ECO:0000256" key="3">
    <source>
        <dbReference type="ARBA" id="ARBA00022833"/>
    </source>
</evidence>
<sequence length="476" mass="54559">MAVKPTAKPPRTRLEGRRWKKLMMSQATEAWGIHFDQSDLLCKDGCGYYGNPAWHGYCSKCWRERSRKQQQQNALQDRFQKTGVSPADGTTGYLFAKFEEKKNSEKWRRVNTVKKIFSSTKNSAKADVLPNSLAPKTSLPIGTGDFKDFLKSLRKPATQFIQKQCVSFIESMQAKEGMLVEEQSDMVQDFYQSMINHFQGSPTEECDRLMDYIEKMVMTRLYKSVFCPDNSQDEHKDLSIQRRIRSLHWVTPEMLRVPLDEVKPEVNEKIFYAITAMIEIDSKRAPQDKLSCVSRASNSIFRAIQSSNHEPATADDFLSCLIYAVLRANPPRLHSNLQYITRFCYQKRLMAGEAGYCFTSLCCAVAFIEKLDAPSLNLTREEFDQYMEGQKSAVRNIPVCLIQSDWAGLKQIQQNQKILAELWSRQEMVIRGAQSLEQELKDWCQCVGNEVQAIISRYPLETTLSSQHPEPGNGAQ</sequence>
<keyword evidence="2" id="KW-0863">Zinc-finger</keyword>
<dbReference type="SMART" id="SM00167">
    <property type="entry name" value="VPS9"/>
    <property type="match status" value="1"/>
</dbReference>
<name>A0AAV7LMA5_PLEWA</name>
<dbReference type="SUPFAM" id="SSF57716">
    <property type="entry name" value="Glucocorticoid receptor-like (DNA-binding domain)"/>
    <property type="match status" value="1"/>
</dbReference>
<dbReference type="SMART" id="SM00259">
    <property type="entry name" value="ZnF_A20"/>
    <property type="match status" value="1"/>
</dbReference>
<dbReference type="Proteomes" id="UP001066276">
    <property type="component" value="Chromosome 11"/>
</dbReference>
<keyword evidence="7" id="KW-1185">Reference proteome</keyword>
<dbReference type="InterPro" id="IPR037191">
    <property type="entry name" value="VPS9_dom_sf"/>
</dbReference>
<evidence type="ECO:0000259" key="5">
    <source>
        <dbReference type="PROSITE" id="PS51205"/>
    </source>
</evidence>
<evidence type="ECO:0008006" key="8">
    <source>
        <dbReference type="Google" id="ProtNLM"/>
    </source>
</evidence>
<feature type="domain" description="A20-type" evidence="4">
    <location>
        <begin position="36"/>
        <end position="70"/>
    </location>
</feature>
<dbReference type="PANTHER" id="PTHR23101:SF103">
    <property type="entry name" value="RAB5 GDP_GTP EXCHANGE FACTOR"/>
    <property type="match status" value="1"/>
</dbReference>
<dbReference type="InterPro" id="IPR045046">
    <property type="entry name" value="Vps9-like"/>
</dbReference>
<dbReference type="PANTHER" id="PTHR23101">
    <property type="entry name" value="RAB GDP/GTP EXCHANGE FACTOR"/>
    <property type="match status" value="1"/>
</dbReference>
<dbReference type="Pfam" id="PF02204">
    <property type="entry name" value="VPS9"/>
    <property type="match status" value="1"/>
</dbReference>
<evidence type="ECO:0000259" key="4">
    <source>
        <dbReference type="PROSITE" id="PS51036"/>
    </source>
</evidence>
<dbReference type="PROSITE" id="PS51036">
    <property type="entry name" value="ZF_A20"/>
    <property type="match status" value="1"/>
</dbReference>
<gene>
    <name evidence="6" type="ORF">NDU88_005746</name>
</gene>
<dbReference type="AlphaFoldDB" id="A0AAV7LMA5"/>
<dbReference type="PROSITE" id="PS51205">
    <property type="entry name" value="VPS9"/>
    <property type="match status" value="1"/>
</dbReference>
<feature type="domain" description="VPS9" evidence="5">
    <location>
        <begin position="234"/>
        <end position="377"/>
    </location>
</feature>
<dbReference type="GO" id="GO:0031267">
    <property type="term" value="F:small GTPase binding"/>
    <property type="evidence" value="ECO:0007669"/>
    <property type="project" value="TreeGrafter"/>
</dbReference>
<proteinExistence type="predicted"/>
<dbReference type="GO" id="GO:0008270">
    <property type="term" value="F:zinc ion binding"/>
    <property type="evidence" value="ECO:0007669"/>
    <property type="project" value="UniProtKB-KW"/>
</dbReference>
<protein>
    <recommendedName>
        <fullName evidence="8">Rab5 GDP/GTP exchange factor</fullName>
    </recommendedName>
</protein>
<evidence type="ECO:0000256" key="2">
    <source>
        <dbReference type="ARBA" id="ARBA00022771"/>
    </source>
</evidence>
<dbReference type="GO" id="GO:0016192">
    <property type="term" value="P:vesicle-mediated transport"/>
    <property type="evidence" value="ECO:0007669"/>
    <property type="project" value="InterPro"/>
</dbReference>
<accession>A0AAV7LMA5</accession>
<organism evidence="6 7">
    <name type="scientific">Pleurodeles waltl</name>
    <name type="common">Iberian ribbed newt</name>
    <dbReference type="NCBI Taxonomy" id="8319"/>
    <lineage>
        <taxon>Eukaryota</taxon>
        <taxon>Metazoa</taxon>
        <taxon>Chordata</taxon>
        <taxon>Craniata</taxon>
        <taxon>Vertebrata</taxon>
        <taxon>Euteleostomi</taxon>
        <taxon>Amphibia</taxon>
        <taxon>Batrachia</taxon>
        <taxon>Caudata</taxon>
        <taxon>Salamandroidea</taxon>
        <taxon>Salamandridae</taxon>
        <taxon>Pleurodelinae</taxon>
        <taxon>Pleurodeles</taxon>
    </lineage>
</organism>
<dbReference type="Gene3D" id="1.20.5.4770">
    <property type="match status" value="1"/>
</dbReference>
<dbReference type="Pfam" id="PF18151">
    <property type="entry name" value="DUF5601"/>
    <property type="match status" value="1"/>
</dbReference>
<dbReference type="GO" id="GO:0005829">
    <property type="term" value="C:cytosol"/>
    <property type="evidence" value="ECO:0007669"/>
    <property type="project" value="TreeGrafter"/>
</dbReference>
<dbReference type="InterPro" id="IPR003123">
    <property type="entry name" value="VPS9"/>
</dbReference>
<dbReference type="Gene3D" id="1.20.1050.80">
    <property type="entry name" value="VPS9 domain"/>
    <property type="match status" value="1"/>
</dbReference>
<dbReference type="GO" id="GO:0030139">
    <property type="term" value="C:endocytic vesicle"/>
    <property type="evidence" value="ECO:0007669"/>
    <property type="project" value="TreeGrafter"/>
</dbReference>
<keyword evidence="1" id="KW-0479">Metal-binding</keyword>
<evidence type="ECO:0000313" key="7">
    <source>
        <dbReference type="Proteomes" id="UP001066276"/>
    </source>
</evidence>